<evidence type="ECO:0000256" key="1">
    <source>
        <dbReference type="SAM" id="MobiDB-lite"/>
    </source>
</evidence>
<feature type="compositionally biased region" description="Low complexity" evidence="1">
    <location>
        <begin position="102"/>
        <end position="112"/>
    </location>
</feature>
<dbReference type="Pfam" id="PF16051">
    <property type="entry name" value="DUF4797"/>
    <property type="match status" value="1"/>
</dbReference>
<dbReference type="GeneID" id="113521542"/>
<feature type="region of interest" description="Disordered" evidence="1">
    <location>
        <begin position="70"/>
        <end position="162"/>
    </location>
</feature>
<accession>A0A6J1X0N6</accession>
<sequence length="194" mass="21494">MKNKLGVEFVASEKFVGDLPMNIGQQRGPKNNTRRESITPKIIVCPPMEEMSEQITAPRGGRLLKSLNRKLSKRSTDADSLGSSSSSDSVSCDQGRSDDRSSCSASDTSSDNSEQHRRHRSTVSLRRVFKSLNLTARSQSCSSTESSRQPKKQSQPKRILRPPVTYTYVRGLSGLPTQRVPRHMVCCSPLGLNR</sequence>
<dbReference type="KEGG" id="gmw:113521542"/>
<evidence type="ECO:0000313" key="3">
    <source>
        <dbReference type="Proteomes" id="UP001652740"/>
    </source>
</evidence>
<evidence type="ECO:0000313" key="4">
    <source>
        <dbReference type="RefSeq" id="XP_026762903.1"/>
    </source>
</evidence>
<organism evidence="3 4">
    <name type="scientific">Galleria mellonella</name>
    <name type="common">Greater wax moth</name>
    <dbReference type="NCBI Taxonomy" id="7137"/>
    <lineage>
        <taxon>Eukaryota</taxon>
        <taxon>Metazoa</taxon>
        <taxon>Ecdysozoa</taxon>
        <taxon>Arthropoda</taxon>
        <taxon>Hexapoda</taxon>
        <taxon>Insecta</taxon>
        <taxon>Pterygota</taxon>
        <taxon>Neoptera</taxon>
        <taxon>Endopterygota</taxon>
        <taxon>Lepidoptera</taxon>
        <taxon>Glossata</taxon>
        <taxon>Ditrysia</taxon>
        <taxon>Pyraloidea</taxon>
        <taxon>Pyralidae</taxon>
        <taxon>Galleriinae</taxon>
        <taxon>Galleria</taxon>
    </lineage>
</organism>
<proteinExistence type="predicted"/>
<feature type="compositionally biased region" description="Low complexity" evidence="1">
    <location>
        <begin position="78"/>
        <end position="93"/>
    </location>
</feature>
<dbReference type="InterPro" id="IPR032050">
    <property type="entry name" value="DUF4797"/>
</dbReference>
<feature type="compositionally biased region" description="Basic residues" evidence="1">
    <location>
        <begin position="149"/>
        <end position="160"/>
    </location>
</feature>
<feature type="compositionally biased region" description="Low complexity" evidence="1">
    <location>
        <begin position="138"/>
        <end position="147"/>
    </location>
</feature>
<dbReference type="InParanoid" id="A0A6J1X0N6"/>
<protein>
    <submittedName>
        <fullName evidence="4">Uncharacterized protein LOC113521542</fullName>
    </submittedName>
</protein>
<reference evidence="4" key="1">
    <citation type="submission" date="2025-08" db="UniProtKB">
        <authorList>
            <consortium name="RefSeq"/>
        </authorList>
    </citation>
    <scope>IDENTIFICATION</scope>
    <source>
        <tissue evidence="4">Whole larvae</tissue>
    </source>
</reference>
<dbReference type="AlphaFoldDB" id="A0A6J1X0N6"/>
<name>A0A6J1X0N6_GALME</name>
<evidence type="ECO:0000259" key="2">
    <source>
        <dbReference type="Pfam" id="PF16051"/>
    </source>
</evidence>
<dbReference type="OrthoDB" id="8197399at2759"/>
<feature type="domain" description="DUF4797" evidence="2">
    <location>
        <begin position="156"/>
        <end position="183"/>
    </location>
</feature>
<gene>
    <name evidence="4" type="primary">LOC113521542</name>
</gene>
<dbReference type="RefSeq" id="XP_026762903.1">
    <property type="nucleotide sequence ID" value="XM_026907102.3"/>
</dbReference>
<keyword evidence="3" id="KW-1185">Reference proteome</keyword>
<dbReference type="Proteomes" id="UP001652740">
    <property type="component" value="Unplaced"/>
</dbReference>